<dbReference type="GO" id="GO:0032153">
    <property type="term" value="C:cell division site"/>
    <property type="evidence" value="ECO:0007669"/>
    <property type="project" value="UniProtKB-UniRule"/>
</dbReference>
<evidence type="ECO:0000256" key="2">
    <source>
        <dbReference type="ARBA" id="ARBA00022618"/>
    </source>
</evidence>
<dbReference type="GO" id="GO:0009898">
    <property type="term" value="C:cytoplasmic side of plasma membrane"/>
    <property type="evidence" value="ECO:0007669"/>
    <property type="project" value="UniProtKB-UniRule"/>
</dbReference>
<comment type="function">
    <text evidence="5 6">Cell division protein that is involved in the assembly of the Z ring. May serve as a membrane anchor for the Z ring.</text>
</comment>
<sequence>MPTSDIAIGLDIGTTKVCVVVAERDGRGQLNLLGKGHAESEGLQRATVVNVQRTVDSIRAAVADAEQESSITVGPVNVGISGTHVHCITSDAEISINQTGLVSESDVRRFLQKARANIRYLDMENEIIHVIPQSFTVDDQEDLPDPIGLAGTTMKGSALIVVGQKTKIRNIRECVEKAGLQVGSMTFEPIASGLAVLKDREKRGGVVVIDIGGGTTEVALYLNGALHHSAVIKIAANDVTQDIAHGVKTLHEVAEEMKLAHGFAYLGEGAGDDELVVAGVEGRPEKYFSKQSLTLIIEARMMEIFEMVRDVLRESGLYDSLNAGAIITGGGSLLPGTAELASRVLGLDVRIGYPEGVSGGIRGSVDSPVYATVMGLAGRVFEQPISGEPPAGSEGVPPPPQPTPSGAEPPEGGSKGGGIADFFKKVWDQL</sequence>
<dbReference type="HAMAP" id="MF_02033">
    <property type="entry name" value="FtsA"/>
    <property type="match status" value="1"/>
</dbReference>
<evidence type="ECO:0000256" key="3">
    <source>
        <dbReference type="ARBA" id="ARBA00023136"/>
    </source>
</evidence>
<dbReference type="GO" id="GO:0043093">
    <property type="term" value="P:FtsZ-dependent cytokinesis"/>
    <property type="evidence" value="ECO:0007669"/>
    <property type="project" value="UniProtKB-UniRule"/>
</dbReference>
<protein>
    <recommendedName>
        <fullName evidence="5 6">Cell division protein FtsA</fullName>
    </recommendedName>
</protein>
<keyword evidence="4 5" id="KW-0131">Cell cycle</keyword>
<name>A0A432AV38_CHLPH</name>
<dbReference type="EMBL" id="RXYK01000006">
    <property type="protein sequence ID" value="RTY38196.1"/>
    <property type="molecule type" value="Genomic_DNA"/>
</dbReference>
<feature type="domain" description="SHS2" evidence="8">
    <location>
        <begin position="7"/>
        <end position="196"/>
    </location>
</feature>
<dbReference type="InterPro" id="IPR043129">
    <property type="entry name" value="ATPase_NBD"/>
</dbReference>
<dbReference type="SMART" id="SM00842">
    <property type="entry name" value="FtsA"/>
    <property type="match status" value="1"/>
</dbReference>
<keyword evidence="3 5" id="KW-0472">Membrane</keyword>
<dbReference type="SUPFAM" id="SSF53067">
    <property type="entry name" value="Actin-like ATPase domain"/>
    <property type="match status" value="2"/>
</dbReference>
<comment type="similarity">
    <text evidence="5 6">Belongs to the FtsA/MreB family.</text>
</comment>
<evidence type="ECO:0000256" key="7">
    <source>
        <dbReference type="SAM" id="MobiDB-lite"/>
    </source>
</evidence>
<dbReference type="Proteomes" id="UP000279908">
    <property type="component" value="Unassembled WGS sequence"/>
</dbReference>
<dbReference type="Pfam" id="PF02491">
    <property type="entry name" value="SHS2_FTSA"/>
    <property type="match status" value="1"/>
</dbReference>
<comment type="caution">
    <text evidence="9">The sequence shown here is derived from an EMBL/GenBank/DDBJ whole genome shotgun (WGS) entry which is preliminary data.</text>
</comment>
<dbReference type="InterPro" id="IPR050696">
    <property type="entry name" value="FtsA/MreB"/>
</dbReference>
<dbReference type="PIRSF" id="PIRSF003101">
    <property type="entry name" value="FtsA"/>
    <property type="match status" value="1"/>
</dbReference>
<dbReference type="Gene3D" id="3.30.1490.110">
    <property type="match status" value="1"/>
</dbReference>
<evidence type="ECO:0000256" key="1">
    <source>
        <dbReference type="ARBA" id="ARBA00022475"/>
    </source>
</evidence>
<evidence type="ECO:0000259" key="8">
    <source>
        <dbReference type="SMART" id="SM00842"/>
    </source>
</evidence>
<dbReference type="Gene3D" id="3.30.420.40">
    <property type="match status" value="2"/>
</dbReference>
<proteinExistence type="inferred from homology"/>
<organism evidence="9 10">
    <name type="scientific">Chlorobium phaeovibrioides</name>
    <dbReference type="NCBI Taxonomy" id="1094"/>
    <lineage>
        <taxon>Bacteria</taxon>
        <taxon>Pseudomonadati</taxon>
        <taxon>Chlorobiota</taxon>
        <taxon>Chlorobiia</taxon>
        <taxon>Chlorobiales</taxon>
        <taxon>Chlorobiaceae</taxon>
        <taxon>Chlorobium/Pelodictyon group</taxon>
        <taxon>Chlorobium</taxon>
    </lineage>
</organism>
<evidence type="ECO:0000256" key="6">
    <source>
        <dbReference type="PIRNR" id="PIRNR003101"/>
    </source>
</evidence>
<comment type="subcellular location">
    <subcellularLocation>
        <location evidence="5">Cell membrane</location>
        <topology evidence="5">Peripheral membrane protein</topology>
        <orientation evidence="5">Cytoplasmic side</orientation>
    </subcellularLocation>
    <text evidence="5">Localizes to the Z ring in an FtsZ-dependent manner. Targeted to the membrane through a conserved C-terminal amphipathic helix.</text>
</comment>
<gene>
    <name evidence="5 9" type="primary">ftsA</name>
    <name evidence="9" type="ORF">EKD02_05210</name>
</gene>
<dbReference type="CDD" id="cd24048">
    <property type="entry name" value="ASKHA_NBD_FtsA"/>
    <property type="match status" value="1"/>
</dbReference>
<dbReference type="NCBIfam" id="TIGR01174">
    <property type="entry name" value="ftsA"/>
    <property type="match status" value="1"/>
</dbReference>
<feature type="compositionally biased region" description="Low complexity" evidence="7">
    <location>
        <begin position="386"/>
        <end position="395"/>
    </location>
</feature>
<dbReference type="Pfam" id="PF14450">
    <property type="entry name" value="FtsA"/>
    <property type="match status" value="1"/>
</dbReference>
<evidence type="ECO:0000256" key="4">
    <source>
        <dbReference type="ARBA" id="ARBA00023306"/>
    </source>
</evidence>
<dbReference type="PANTHER" id="PTHR32432:SF4">
    <property type="entry name" value="CELL DIVISION PROTEIN FTSA"/>
    <property type="match status" value="1"/>
</dbReference>
<keyword evidence="1 5" id="KW-1003">Cell membrane</keyword>
<keyword evidence="2 5" id="KW-0132">Cell division</keyword>
<comment type="subunit">
    <text evidence="5">Self-interacts. Interacts with FtsZ.</text>
</comment>
<dbReference type="PANTHER" id="PTHR32432">
    <property type="entry name" value="CELL DIVISION PROTEIN FTSA-RELATED"/>
    <property type="match status" value="1"/>
</dbReference>
<reference evidence="9 10" key="1">
    <citation type="submission" date="2018-12" db="EMBL/GenBank/DDBJ databases">
        <authorList>
            <person name="Lunina O.N."/>
            <person name="Grouzdev D.S."/>
            <person name="Gorlenko V.M."/>
            <person name="Savvichev A.S."/>
        </authorList>
    </citation>
    <scope>NUCLEOTIDE SEQUENCE [LARGE SCALE GENOMIC DNA]</scope>
    <source>
        <strain evidence="9 10">BrKhr-17</strain>
    </source>
</reference>
<accession>A0A432AV38</accession>
<evidence type="ECO:0000313" key="9">
    <source>
        <dbReference type="EMBL" id="RTY38196.1"/>
    </source>
</evidence>
<evidence type="ECO:0000313" key="10">
    <source>
        <dbReference type="Proteomes" id="UP000279908"/>
    </source>
</evidence>
<dbReference type="AlphaFoldDB" id="A0A432AV38"/>
<dbReference type="RefSeq" id="WP_126384439.1">
    <property type="nucleotide sequence ID" value="NZ_CP041698.1"/>
</dbReference>
<dbReference type="InterPro" id="IPR020823">
    <property type="entry name" value="Cell_div_FtsA"/>
</dbReference>
<feature type="region of interest" description="Disordered" evidence="7">
    <location>
        <begin position="383"/>
        <end position="419"/>
    </location>
</feature>
<dbReference type="InterPro" id="IPR003494">
    <property type="entry name" value="SHS2_FtsA"/>
</dbReference>
<evidence type="ECO:0000256" key="5">
    <source>
        <dbReference type="HAMAP-Rule" id="MF_02033"/>
    </source>
</evidence>